<reference evidence="3" key="1">
    <citation type="submission" date="2016-10" db="EMBL/GenBank/DDBJ databases">
        <authorList>
            <person name="Varghese N."/>
            <person name="Submissions S."/>
        </authorList>
    </citation>
    <scope>NUCLEOTIDE SEQUENCE [LARGE SCALE GENOMIC DNA]</scope>
    <source>
        <strain evidence="3">DC30,IBRC 10041,KCTC 4046</strain>
    </source>
</reference>
<organism evidence="2 3">
    <name type="scientific">Halopenitus persicus</name>
    <dbReference type="NCBI Taxonomy" id="1048396"/>
    <lineage>
        <taxon>Archaea</taxon>
        <taxon>Methanobacteriati</taxon>
        <taxon>Methanobacteriota</taxon>
        <taxon>Stenosarchaea group</taxon>
        <taxon>Halobacteria</taxon>
        <taxon>Halobacteriales</taxon>
        <taxon>Haloferacaceae</taxon>
        <taxon>Halopenitus</taxon>
    </lineage>
</organism>
<evidence type="ECO:0000313" key="3">
    <source>
        <dbReference type="Proteomes" id="UP000199079"/>
    </source>
</evidence>
<dbReference type="GeneID" id="43837682"/>
<keyword evidence="1" id="KW-0472">Membrane</keyword>
<dbReference type="RefSeq" id="WP_021075327.1">
    <property type="nucleotide sequence ID" value="NZ_FNPC01000005.1"/>
</dbReference>
<feature type="transmembrane region" description="Helical" evidence="1">
    <location>
        <begin position="102"/>
        <end position="124"/>
    </location>
</feature>
<evidence type="ECO:0000313" key="2">
    <source>
        <dbReference type="EMBL" id="SDY40714.1"/>
    </source>
</evidence>
<protein>
    <recommendedName>
        <fullName evidence="4">Histidine kinase</fullName>
    </recommendedName>
</protein>
<feature type="transmembrane region" description="Helical" evidence="1">
    <location>
        <begin position="20"/>
        <end position="40"/>
    </location>
</feature>
<proteinExistence type="predicted"/>
<gene>
    <name evidence="2" type="ORF">SAMN05216564_10561</name>
</gene>
<keyword evidence="1" id="KW-1133">Transmembrane helix</keyword>
<dbReference type="Proteomes" id="UP000199079">
    <property type="component" value="Unassembled WGS sequence"/>
</dbReference>
<evidence type="ECO:0008006" key="4">
    <source>
        <dbReference type="Google" id="ProtNLM"/>
    </source>
</evidence>
<feature type="transmembrane region" description="Helical" evidence="1">
    <location>
        <begin position="136"/>
        <end position="160"/>
    </location>
</feature>
<keyword evidence="1" id="KW-0812">Transmembrane</keyword>
<evidence type="ECO:0000256" key="1">
    <source>
        <dbReference type="SAM" id="Phobius"/>
    </source>
</evidence>
<dbReference type="AlphaFoldDB" id="A0A1H3JN73"/>
<dbReference type="EMBL" id="FNPC01000005">
    <property type="protein sequence ID" value="SDY40714.1"/>
    <property type="molecule type" value="Genomic_DNA"/>
</dbReference>
<feature type="transmembrane region" description="Helical" evidence="1">
    <location>
        <begin position="60"/>
        <end position="82"/>
    </location>
</feature>
<sequence>MATETRSADVSVNVTSKQWVAGAVGGFIGSIPFGLLMMYVMPPPLLEVVIPAMYGIEGPALLAGWAIHQFHGVVLGLTYVALVQAEPLRETARSTGGALGLAVAYGIVTTVALAVVVMPLWLGAVGFPNAPPFPNVGIPATIISGIGHVIYAVPVAVLYARSFAE</sequence>
<keyword evidence="3" id="KW-1185">Reference proteome</keyword>
<accession>A0A1H3JN73</accession>
<name>A0A1H3JN73_9EURY</name>
<dbReference type="OrthoDB" id="204680at2157"/>